<proteinExistence type="predicted"/>
<protein>
    <submittedName>
        <fullName evidence="1">Uncharacterized protein</fullName>
    </submittedName>
</protein>
<evidence type="ECO:0000313" key="1">
    <source>
        <dbReference type="EMBL" id="GAP44681.1"/>
    </source>
</evidence>
<evidence type="ECO:0000313" key="2">
    <source>
        <dbReference type="Proteomes" id="UP000053091"/>
    </source>
</evidence>
<accession>A0A0S7C672</accession>
<dbReference type="Proteomes" id="UP000053091">
    <property type="component" value="Unassembled WGS sequence"/>
</dbReference>
<keyword evidence="2" id="KW-1185">Reference proteome</keyword>
<dbReference type="AlphaFoldDB" id="A0A0S7C672"/>
<sequence>MSAQRQKTIQAITPQIAASCGSVKGKHAIVLDGGKTTIFISDKSREAEIIERYNQRRKK</sequence>
<dbReference type="EMBL" id="DF968183">
    <property type="protein sequence ID" value="GAP44681.1"/>
    <property type="molecule type" value="Genomic_DNA"/>
</dbReference>
<reference evidence="1" key="1">
    <citation type="journal article" date="2015" name="Genome Announc.">
        <title>Draft Genome Sequence of Bacteroidales Strain TBC1, a Novel Isolate from a Methanogenic Wastewater Treatment System.</title>
        <authorList>
            <person name="Tourlousse D.M."/>
            <person name="Matsuura N."/>
            <person name="Sun L."/>
            <person name="Toyonaga M."/>
            <person name="Kuroda K."/>
            <person name="Ohashi A."/>
            <person name="Cruz R."/>
            <person name="Yamaguchi T."/>
            <person name="Sekiguchi Y."/>
        </authorList>
    </citation>
    <scope>NUCLEOTIDE SEQUENCE [LARGE SCALE GENOMIC DNA]</scope>
    <source>
        <strain evidence="1">TBC1</strain>
    </source>
</reference>
<organism evidence="1">
    <name type="scientific">Lentimicrobium saccharophilum</name>
    <dbReference type="NCBI Taxonomy" id="1678841"/>
    <lineage>
        <taxon>Bacteria</taxon>
        <taxon>Pseudomonadati</taxon>
        <taxon>Bacteroidota</taxon>
        <taxon>Bacteroidia</taxon>
        <taxon>Bacteroidales</taxon>
        <taxon>Lentimicrobiaceae</taxon>
        <taxon>Lentimicrobium</taxon>
    </lineage>
</organism>
<gene>
    <name evidence="1" type="ORF">TBC1_12492</name>
</gene>
<dbReference type="PROSITE" id="PS51257">
    <property type="entry name" value="PROKAR_LIPOPROTEIN"/>
    <property type="match status" value="1"/>
</dbReference>
<name>A0A0S7C672_9BACT</name>